<feature type="transmembrane region" description="Helical" evidence="9">
    <location>
        <begin position="84"/>
        <end position="102"/>
    </location>
</feature>
<keyword evidence="7 9" id="KW-0472">Membrane</keyword>
<sequence>MAEFNWVTGLLGGVLIGLSSTLMLAFNGRITGISGILNGAARIDRTTNAARSEVWRWYFLAGMLLGGLLYEFGIATQPTPRSTFAPVAMLIGGLLVGFGTRMGNGCTSGHGVCGLGRLSVRSFVAVCTFLSTAILTVFVLRHGLLAIVK</sequence>
<keyword evidence="6 9" id="KW-1133">Transmembrane helix</keyword>
<evidence type="ECO:0000256" key="2">
    <source>
        <dbReference type="ARBA" id="ARBA00022448"/>
    </source>
</evidence>
<organism evidence="10 11">
    <name type="scientific">Romeriopsis navalis LEGE 11480</name>
    <dbReference type="NCBI Taxonomy" id="2777977"/>
    <lineage>
        <taxon>Bacteria</taxon>
        <taxon>Bacillati</taxon>
        <taxon>Cyanobacteriota</taxon>
        <taxon>Cyanophyceae</taxon>
        <taxon>Leptolyngbyales</taxon>
        <taxon>Leptolyngbyaceae</taxon>
        <taxon>Romeriopsis</taxon>
        <taxon>Romeriopsis navalis</taxon>
    </lineage>
</organism>
<dbReference type="EMBL" id="JADEXQ010000032">
    <property type="protein sequence ID" value="MBE9030287.1"/>
    <property type="molecule type" value="Genomic_DNA"/>
</dbReference>
<keyword evidence="2" id="KW-0813">Transport</keyword>
<evidence type="ECO:0000256" key="6">
    <source>
        <dbReference type="ARBA" id="ARBA00022989"/>
    </source>
</evidence>
<dbReference type="GO" id="GO:0005886">
    <property type="term" value="C:plasma membrane"/>
    <property type="evidence" value="ECO:0007669"/>
    <property type="project" value="UniProtKB-SubCell"/>
</dbReference>
<evidence type="ECO:0000256" key="1">
    <source>
        <dbReference type="ARBA" id="ARBA00004429"/>
    </source>
</evidence>
<dbReference type="PANTHER" id="PTHR30574:SF1">
    <property type="entry name" value="SULPHUR TRANSPORT DOMAIN-CONTAINING PROTEIN"/>
    <property type="match status" value="1"/>
</dbReference>
<name>A0A928Z3R8_9CYAN</name>
<evidence type="ECO:0000256" key="9">
    <source>
        <dbReference type="SAM" id="Phobius"/>
    </source>
</evidence>
<comment type="caution">
    <text evidence="10">The sequence shown here is derived from an EMBL/GenBank/DDBJ whole genome shotgun (WGS) entry which is preliminary data.</text>
</comment>
<feature type="transmembrane region" description="Helical" evidence="9">
    <location>
        <begin position="6"/>
        <end position="26"/>
    </location>
</feature>
<proteinExistence type="inferred from homology"/>
<reference evidence="10" key="1">
    <citation type="submission" date="2020-10" db="EMBL/GenBank/DDBJ databases">
        <authorList>
            <person name="Castelo-Branco R."/>
            <person name="Eusebio N."/>
            <person name="Adriana R."/>
            <person name="Vieira A."/>
            <person name="Brugerolle De Fraissinette N."/>
            <person name="Rezende De Castro R."/>
            <person name="Schneider M.P."/>
            <person name="Vasconcelos V."/>
            <person name="Leao P.N."/>
        </authorList>
    </citation>
    <scope>NUCLEOTIDE SEQUENCE</scope>
    <source>
        <strain evidence="10">LEGE 11480</strain>
    </source>
</reference>
<accession>A0A928Z3R8</accession>
<dbReference type="Pfam" id="PF04143">
    <property type="entry name" value="Sulf_transp"/>
    <property type="match status" value="1"/>
</dbReference>
<evidence type="ECO:0000256" key="5">
    <source>
        <dbReference type="ARBA" id="ARBA00022692"/>
    </source>
</evidence>
<dbReference type="PANTHER" id="PTHR30574">
    <property type="entry name" value="INNER MEMBRANE PROTEIN YEDE"/>
    <property type="match status" value="1"/>
</dbReference>
<comment type="similarity">
    <text evidence="8">Belongs to the TsuA/YedE (TC 9.B.102) family.</text>
</comment>
<dbReference type="RefSeq" id="WP_264325112.1">
    <property type="nucleotide sequence ID" value="NZ_JADEXQ010000032.1"/>
</dbReference>
<evidence type="ECO:0000256" key="3">
    <source>
        <dbReference type="ARBA" id="ARBA00022475"/>
    </source>
</evidence>
<comment type="subcellular location">
    <subcellularLocation>
        <location evidence="1">Cell inner membrane</location>
        <topology evidence="1">Multi-pass membrane protein</topology>
    </subcellularLocation>
</comment>
<keyword evidence="5 9" id="KW-0812">Transmembrane</keyword>
<gene>
    <name evidence="10" type="ORF">IQ266_11145</name>
</gene>
<dbReference type="Proteomes" id="UP000625316">
    <property type="component" value="Unassembled WGS sequence"/>
</dbReference>
<feature type="transmembrane region" description="Helical" evidence="9">
    <location>
        <begin position="123"/>
        <end position="148"/>
    </location>
</feature>
<evidence type="ECO:0000256" key="8">
    <source>
        <dbReference type="ARBA" id="ARBA00035655"/>
    </source>
</evidence>
<evidence type="ECO:0000313" key="11">
    <source>
        <dbReference type="Proteomes" id="UP000625316"/>
    </source>
</evidence>
<evidence type="ECO:0000313" key="10">
    <source>
        <dbReference type="EMBL" id="MBE9030287.1"/>
    </source>
</evidence>
<dbReference type="AlphaFoldDB" id="A0A928Z3R8"/>
<feature type="transmembrane region" description="Helical" evidence="9">
    <location>
        <begin position="54"/>
        <end position="72"/>
    </location>
</feature>
<dbReference type="InterPro" id="IPR007272">
    <property type="entry name" value="Sulf_transp_TsuA/YedE"/>
</dbReference>
<keyword evidence="11" id="KW-1185">Reference proteome</keyword>
<keyword evidence="3" id="KW-1003">Cell membrane</keyword>
<evidence type="ECO:0000256" key="4">
    <source>
        <dbReference type="ARBA" id="ARBA00022519"/>
    </source>
</evidence>
<keyword evidence="4" id="KW-0997">Cell inner membrane</keyword>
<evidence type="ECO:0000256" key="7">
    <source>
        <dbReference type="ARBA" id="ARBA00023136"/>
    </source>
</evidence>
<protein>
    <submittedName>
        <fullName evidence="10">YeeE/YedE family protein</fullName>
    </submittedName>
</protein>